<dbReference type="InterPro" id="IPR017939">
    <property type="entry name" value="G-Glutamylcylcotransferase"/>
</dbReference>
<evidence type="ECO:0000256" key="2">
    <source>
        <dbReference type="ARBA" id="ARBA00023239"/>
    </source>
</evidence>
<feature type="binding site" evidence="4">
    <location>
        <position position="308"/>
    </location>
    <ligand>
        <name>substrate</name>
    </ligand>
</feature>
<dbReference type="AlphaFoldDB" id="K0RAK3"/>
<dbReference type="InterPro" id="IPR036568">
    <property type="entry name" value="GGCT-like_sf"/>
</dbReference>
<name>K0RAK3_THAOC</name>
<evidence type="ECO:0000313" key="6">
    <source>
        <dbReference type="Proteomes" id="UP000266841"/>
    </source>
</evidence>
<evidence type="ECO:0000256" key="3">
    <source>
        <dbReference type="PIRSR" id="PIRSR617939-1"/>
    </source>
</evidence>
<comment type="caution">
    <text evidence="5">The sequence shown here is derived from an EMBL/GenBank/DDBJ whole genome shotgun (WGS) entry which is preliminary data.</text>
</comment>
<feature type="active site" description="Proton acceptor" evidence="3">
    <location>
        <position position="241"/>
    </location>
</feature>
<reference evidence="5 6" key="1">
    <citation type="journal article" date="2012" name="Genome Biol.">
        <title>Genome and low-iron response of an oceanic diatom adapted to chronic iron limitation.</title>
        <authorList>
            <person name="Lommer M."/>
            <person name="Specht M."/>
            <person name="Roy A.S."/>
            <person name="Kraemer L."/>
            <person name="Andreson R."/>
            <person name="Gutowska M.A."/>
            <person name="Wolf J."/>
            <person name="Bergner S.V."/>
            <person name="Schilhabel M.B."/>
            <person name="Klostermeier U.C."/>
            <person name="Beiko R.G."/>
            <person name="Rosenstiel P."/>
            <person name="Hippler M."/>
            <person name="Laroche J."/>
        </authorList>
    </citation>
    <scope>NUCLEOTIDE SEQUENCE [LARGE SCALE GENOMIC DNA]</scope>
    <source>
        <strain evidence="5 6">CCMP1005</strain>
    </source>
</reference>
<dbReference type="Pfam" id="PF13772">
    <property type="entry name" value="AIG2_2"/>
    <property type="match status" value="1"/>
</dbReference>
<dbReference type="GO" id="GO:0003839">
    <property type="term" value="F:gamma-glutamylcyclotransferase activity"/>
    <property type="evidence" value="ECO:0007669"/>
    <property type="project" value="UniProtKB-EC"/>
</dbReference>
<protein>
    <recommendedName>
        <fullName evidence="1">gamma-glutamylcyclotransferase</fullName>
        <ecNumber evidence="1">4.3.2.9</ecNumber>
    </recommendedName>
</protein>
<dbReference type="CDD" id="cd06661">
    <property type="entry name" value="GGCT_like"/>
    <property type="match status" value="1"/>
</dbReference>
<feature type="binding site" evidence="4">
    <location>
        <begin position="162"/>
        <end position="167"/>
    </location>
    <ligand>
        <name>substrate</name>
    </ligand>
</feature>
<dbReference type="EC" id="4.3.2.9" evidence="1"/>
<keyword evidence="6" id="KW-1185">Reference proteome</keyword>
<accession>K0RAK3</accession>
<dbReference type="InterPro" id="IPR013024">
    <property type="entry name" value="GGCT-like"/>
</dbReference>
<keyword evidence="2" id="KW-0456">Lyase</keyword>
<dbReference type="Gene3D" id="3.10.490.10">
    <property type="entry name" value="Gamma-glutamyl cyclotransferase-like"/>
    <property type="match status" value="1"/>
</dbReference>
<evidence type="ECO:0000313" key="5">
    <source>
        <dbReference type="EMBL" id="EJK50185.1"/>
    </source>
</evidence>
<dbReference type="Proteomes" id="UP000266841">
    <property type="component" value="Unassembled WGS sequence"/>
</dbReference>
<gene>
    <name evidence="5" type="ORF">THAOC_30871</name>
</gene>
<evidence type="ECO:0000256" key="1">
    <source>
        <dbReference type="ARBA" id="ARBA00012346"/>
    </source>
</evidence>
<dbReference type="eggNOG" id="ENOG502SDPM">
    <property type="taxonomic scope" value="Eukaryota"/>
</dbReference>
<dbReference type="PANTHER" id="PTHR12935:SF0">
    <property type="entry name" value="GAMMA-GLUTAMYLCYCLOTRANSFERASE"/>
    <property type="match status" value="1"/>
</dbReference>
<sequence length="362" mass="39856">MAKQRAQGISDRSTGRRRRLRRVFADDRKFMSLSSDVPRPTQEFLEHATNLTLQPDCHCHGTTPDGQGAVSRHGTSPLYLPTRLGGLPAFCFVRSWFRFGSVKRPPLRQHAWKRYTLLARHSLVMKTISKLLHCLPLLGIAGGYSDARDRKDRPSAARTYNYFAFGSNMASSTMINLRNLSPLASTAAVLPAHKLRFNLPGAPLIEPSSASVEPSSGDGDVVHGVLFKLSEDDFATVCRTEGVPFAYVLHRCNVVTYTGDGGTAGASALRREMEGGQARGSSSVSAFTLRAARKSWRDRMDIPPSQGYLNVLVRGAVEYRLDKKYLSFLESIKPGMTIGNGLAEQALSFAELRGQEGRRRIG</sequence>
<dbReference type="SUPFAM" id="SSF110857">
    <property type="entry name" value="Gamma-glutamyl cyclotransferase-like"/>
    <property type="match status" value="1"/>
</dbReference>
<dbReference type="EMBL" id="AGNL01044129">
    <property type="protein sequence ID" value="EJK50185.1"/>
    <property type="molecule type" value="Genomic_DNA"/>
</dbReference>
<organism evidence="5 6">
    <name type="scientific">Thalassiosira oceanica</name>
    <name type="common">Marine diatom</name>
    <dbReference type="NCBI Taxonomy" id="159749"/>
    <lineage>
        <taxon>Eukaryota</taxon>
        <taxon>Sar</taxon>
        <taxon>Stramenopiles</taxon>
        <taxon>Ochrophyta</taxon>
        <taxon>Bacillariophyta</taxon>
        <taxon>Coscinodiscophyceae</taxon>
        <taxon>Thalassiosirophycidae</taxon>
        <taxon>Thalassiosirales</taxon>
        <taxon>Thalassiosiraceae</taxon>
        <taxon>Thalassiosira</taxon>
    </lineage>
</organism>
<proteinExistence type="predicted"/>
<dbReference type="PANTHER" id="PTHR12935">
    <property type="entry name" value="GAMMA-GLUTAMYLCYCLOTRANSFERASE"/>
    <property type="match status" value="1"/>
</dbReference>
<evidence type="ECO:0000256" key="4">
    <source>
        <dbReference type="PIRSR" id="PIRSR617939-2"/>
    </source>
</evidence>
<dbReference type="OrthoDB" id="2017317at2759"/>